<evidence type="ECO:0000256" key="1">
    <source>
        <dbReference type="SAM" id="Phobius"/>
    </source>
</evidence>
<dbReference type="EMBL" id="MU157867">
    <property type="protein sequence ID" value="KAF9526815.1"/>
    <property type="molecule type" value="Genomic_DNA"/>
</dbReference>
<comment type="caution">
    <text evidence="2">The sequence shown here is derived from an EMBL/GenBank/DDBJ whole genome shotgun (WGS) entry which is preliminary data.</text>
</comment>
<keyword evidence="1" id="KW-1133">Transmembrane helix</keyword>
<feature type="transmembrane region" description="Helical" evidence="1">
    <location>
        <begin position="86"/>
        <end position="110"/>
    </location>
</feature>
<dbReference type="Proteomes" id="UP000807306">
    <property type="component" value="Unassembled WGS sequence"/>
</dbReference>
<organism evidence="2 3">
    <name type="scientific">Crepidotus variabilis</name>
    <dbReference type="NCBI Taxonomy" id="179855"/>
    <lineage>
        <taxon>Eukaryota</taxon>
        <taxon>Fungi</taxon>
        <taxon>Dikarya</taxon>
        <taxon>Basidiomycota</taxon>
        <taxon>Agaricomycotina</taxon>
        <taxon>Agaricomycetes</taxon>
        <taxon>Agaricomycetidae</taxon>
        <taxon>Agaricales</taxon>
        <taxon>Agaricineae</taxon>
        <taxon>Crepidotaceae</taxon>
        <taxon>Crepidotus</taxon>
    </lineage>
</organism>
<keyword evidence="3" id="KW-1185">Reference proteome</keyword>
<keyword evidence="1" id="KW-0472">Membrane</keyword>
<feature type="transmembrane region" description="Helical" evidence="1">
    <location>
        <begin position="618"/>
        <end position="641"/>
    </location>
</feature>
<reference evidence="2" key="1">
    <citation type="submission" date="2020-11" db="EMBL/GenBank/DDBJ databases">
        <authorList>
            <consortium name="DOE Joint Genome Institute"/>
            <person name="Ahrendt S."/>
            <person name="Riley R."/>
            <person name="Andreopoulos W."/>
            <person name="Labutti K."/>
            <person name="Pangilinan J."/>
            <person name="Ruiz-Duenas F.J."/>
            <person name="Barrasa J.M."/>
            <person name="Sanchez-Garcia M."/>
            <person name="Camarero S."/>
            <person name="Miyauchi S."/>
            <person name="Serrano A."/>
            <person name="Linde D."/>
            <person name="Babiker R."/>
            <person name="Drula E."/>
            <person name="Ayuso-Fernandez I."/>
            <person name="Pacheco R."/>
            <person name="Padilla G."/>
            <person name="Ferreira P."/>
            <person name="Barriuso J."/>
            <person name="Kellner H."/>
            <person name="Castanera R."/>
            <person name="Alfaro M."/>
            <person name="Ramirez L."/>
            <person name="Pisabarro A.G."/>
            <person name="Kuo A."/>
            <person name="Tritt A."/>
            <person name="Lipzen A."/>
            <person name="He G."/>
            <person name="Yan M."/>
            <person name="Ng V."/>
            <person name="Cullen D."/>
            <person name="Martin F."/>
            <person name="Rosso M.-N."/>
            <person name="Henrissat B."/>
            <person name="Hibbett D."/>
            <person name="Martinez A.T."/>
            <person name="Grigoriev I.V."/>
        </authorList>
    </citation>
    <scope>NUCLEOTIDE SEQUENCE</scope>
    <source>
        <strain evidence="2">CBS 506.95</strain>
    </source>
</reference>
<name>A0A9P6ED19_9AGAR</name>
<keyword evidence="1" id="KW-0812">Transmembrane</keyword>
<dbReference type="AlphaFoldDB" id="A0A9P6ED19"/>
<evidence type="ECO:0000313" key="3">
    <source>
        <dbReference type="Proteomes" id="UP000807306"/>
    </source>
</evidence>
<dbReference type="OrthoDB" id="3066754at2759"/>
<evidence type="ECO:0000313" key="2">
    <source>
        <dbReference type="EMBL" id="KAF9526815.1"/>
    </source>
</evidence>
<feature type="transmembrane region" description="Helical" evidence="1">
    <location>
        <begin position="15"/>
        <end position="37"/>
    </location>
</feature>
<protein>
    <submittedName>
        <fullName evidence="2">Uncharacterized protein</fullName>
    </submittedName>
</protein>
<gene>
    <name evidence="2" type="ORF">CPB83DRAFT_837114</name>
</gene>
<proteinExistence type="predicted"/>
<sequence length="717" mass="78116">MFVLSDRLTTGQITFVFRVVVQILSYGGLFLVGLIVLGNTPRIAPLDTHDTLNRVVGKSTATSTTIHWIKKQLFSKNRDPAPSWHLLSALLLFLCYGLFVSLSDIGFIGLHACSIPFPSHTTFPASIRSEADARTLINKTLIPGVDPSTVKSYRCNAVEVIFINDNQTLNSCTSWDNATYNDPTPFRNLNLTDTEALMYQNLGPDNAKSGQKDLQIYYFGALGATETQAKINSGIAVIPHASGARMIVGAPDLAKNQTVTIPKTMAVEVSVGCMPLGIVGIDDPSAITILGDKDRFDYFIPDSLYKATLRAKYTGPEYLFEPLMATADEVRQISLPYYNTSAPLSNGYFARINESSISGTWTTEAANWFAGEFGDDVSDKQRELLETCSDRVHQALNISVPSRKETFSQACTNVLLTGSFVEDGAILRGYSAMACASATSFKMVTATLDMNQDGTLTSNTVDHASDFYQVRADFWDVYKNKSSNDTIYGTWGSAQRFALADNPSGNKEHFVLQTTATSASSTSLARGAASVGYTIAQLGFAAIDPNTLSATSTERLINGTYFSCQNFTTALVAKWAGGHAASFMLSSYAFNGFVGLDKESLTVQSTGGKEAVCYEAPYFVAFIPLLLAALIIIVWGAYLLIGSRLRGTKMWEKRYGGLAPTIVTPTLTKQSPDEILTWEDFGEVPHLRPLHSKMPTPDMPLMAYDSSMPSPQSNKDY</sequence>
<accession>A0A9P6ED19</accession>